<evidence type="ECO:0008006" key="3">
    <source>
        <dbReference type="Google" id="ProtNLM"/>
    </source>
</evidence>
<dbReference type="RefSeq" id="WP_190995709.1">
    <property type="nucleotide sequence ID" value="NZ_JACOIK010000016.1"/>
</dbReference>
<dbReference type="EMBL" id="JACOIK010000016">
    <property type="protein sequence ID" value="MBD1434846.1"/>
    <property type="molecule type" value="Genomic_DNA"/>
</dbReference>
<accession>A0ABR7YU14</accession>
<reference evidence="1 2" key="1">
    <citation type="submission" date="2020-08" db="EMBL/GenBank/DDBJ databases">
        <title>Sphingobacterium sp. DN00404 isolated from aquaculture water.</title>
        <authorList>
            <person name="Zhang M."/>
        </authorList>
    </citation>
    <scope>NUCLEOTIDE SEQUENCE [LARGE SCALE GENOMIC DNA]</scope>
    <source>
        <strain evidence="1 2">DN00404</strain>
    </source>
</reference>
<protein>
    <recommendedName>
        <fullName evidence="3">Four helix bundle protein</fullName>
    </recommendedName>
</protein>
<name>A0ABR7YU14_9SPHI</name>
<evidence type="ECO:0000313" key="1">
    <source>
        <dbReference type="EMBL" id="MBD1434846.1"/>
    </source>
</evidence>
<dbReference type="Proteomes" id="UP000602759">
    <property type="component" value="Unassembled WGS sequence"/>
</dbReference>
<gene>
    <name evidence="1" type="ORF">H8B06_18630</name>
</gene>
<sequence length="99" mass="11256">MRTKGKIKAESLIIDAGDQIDNVASKLFICLRTAKRLNDAVVRCTSENFKEDNEYERIQNVFDISCELELVIENLHNLIGGFEVSTTQLINAVQKLRNE</sequence>
<evidence type="ECO:0000313" key="2">
    <source>
        <dbReference type="Proteomes" id="UP000602759"/>
    </source>
</evidence>
<organism evidence="1 2">
    <name type="scientific">Sphingobacterium micropteri</name>
    <dbReference type="NCBI Taxonomy" id="2763501"/>
    <lineage>
        <taxon>Bacteria</taxon>
        <taxon>Pseudomonadati</taxon>
        <taxon>Bacteroidota</taxon>
        <taxon>Sphingobacteriia</taxon>
        <taxon>Sphingobacteriales</taxon>
        <taxon>Sphingobacteriaceae</taxon>
        <taxon>Sphingobacterium</taxon>
    </lineage>
</organism>
<keyword evidence="2" id="KW-1185">Reference proteome</keyword>
<comment type="caution">
    <text evidence="1">The sequence shown here is derived from an EMBL/GenBank/DDBJ whole genome shotgun (WGS) entry which is preliminary data.</text>
</comment>
<proteinExistence type="predicted"/>